<protein>
    <recommendedName>
        <fullName evidence="3">protein disulfide-isomerase</fullName>
        <ecNumber evidence="3">5.3.4.1</ecNumber>
    </recommendedName>
</protein>
<dbReference type="PROSITE" id="PS51352">
    <property type="entry name" value="THIOREDOXIN_2"/>
    <property type="match status" value="1"/>
</dbReference>
<evidence type="ECO:0000256" key="6">
    <source>
        <dbReference type="ARBA" id="ARBA00023157"/>
    </source>
</evidence>
<dbReference type="SUPFAM" id="SSF47933">
    <property type="entry name" value="ERP29 C domain-like"/>
    <property type="match status" value="1"/>
</dbReference>
<organism evidence="11 12">
    <name type="scientific">Gossypium arboreum</name>
    <name type="common">Tree cotton</name>
    <name type="synonym">Gossypium nanking</name>
    <dbReference type="NCBI Taxonomy" id="29729"/>
    <lineage>
        <taxon>Eukaryota</taxon>
        <taxon>Viridiplantae</taxon>
        <taxon>Streptophyta</taxon>
        <taxon>Embryophyta</taxon>
        <taxon>Tracheophyta</taxon>
        <taxon>Spermatophyta</taxon>
        <taxon>Magnoliopsida</taxon>
        <taxon>eudicotyledons</taxon>
        <taxon>Gunneridae</taxon>
        <taxon>Pentapetalae</taxon>
        <taxon>rosids</taxon>
        <taxon>malvids</taxon>
        <taxon>Malvales</taxon>
        <taxon>Malvaceae</taxon>
        <taxon>Malvoideae</taxon>
        <taxon>Gossypium</taxon>
    </lineage>
</organism>
<evidence type="ECO:0000313" key="11">
    <source>
        <dbReference type="EMBL" id="KAK5783786.1"/>
    </source>
</evidence>
<keyword evidence="6" id="KW-1015">Disulfide bond</keyword>
<dbReference type="EC" id="5.3.4.1" evidence="3"/>
<comment type="similarity">
    <text evidence="2 9">Belongs to the protein disulfide isomerase family.</text>
</comment>
<dbReference type="Gene3D" id="3.40.30.10">
    <property type="entry name" value="Glutaredoxin"/>
    <property type="match status" value="2"/>
</dbReference>
<dbReference type="CDD" id="cd02998">
    <property type="entry name" value="PDI_a_ERp38"/>
    <property type="match status" value="1"/>
</dbReference>
<accession>A0ABR0MZY1</accession>
<evidence type="ECO:0000256" key="3">
    <source>
        <dbReference type="ARBA" id="ARBA00012723"/>
    </source>
</evidence>
<gene>
    <name evidence="11" type="ORF">PVK06_038301</name>
</gene>
<evidence type="ECO:0000313" key="12">
    <source>
        <dbReference type="Proteomes" id="UP001358586"/>
    </source>
</evidence>
<dbReference type="PANTHER" id="PTHR45672">
    <property type="entry name" value="PROTEIN DISULFIDE-ISOMERASE C17H9.14C-RELATED"/>
    <property type="match status" value="1"/>
</dbReference>
<dbReference type="InterPro" id="IPR051063">
    <property type="entry name" value="PDI"/>
</dbReference>
<keyword evidence="7" id="KW-0413">Isomerase</keyword>
<evidence type="ECO:0000256" key="4">
    <source>
        <dbReference type="ARBA" id="ARBA00022729"/>
    </source>
</evidence>
<dbReference type="InterPro" id="IPR017937">
    <property type="entry name" value="Thioredoxin_CS"/>
</dbReference>
<dbReference type="EMBL" id="JARKNE010000011">
    <property type="protein sequence ID" value="KAK5783786.1"/>
    <property type="molecule type" value="Genomic_DNA"/>
</dbReference>
<evidence type="ECO:0000256" key="1">
    <source>
        <dbReference type="ARBA" id="ARBA00001182"/>
    </source>
</evidence>
<dbReference type="InterPro" id="IPR036249">
    <property type="entry name" value="Thioredoxin-like_sf"/>
</dbReference>
<dbReference type="Proteomes" id="UP001358586">
    <property type="component" value="Chromosome 11"/>
</dbReference>
<evidence type="ECO:0000256" key="2">
    <source>
        <dbReference type="ARBA" id="ARBA00006347"/>
    </source>
</evidence>
<dbReference type="PRINTS" id="PR00421">
    <property type="entry name" value="THIOREDOXIN"/>
</dbReference>
<feature type="domain" description="Thioredoxin" evidence="10">
    <location>
        <begin position="111"/>
        <end position="248"/>
    </location>
</feature>
<sequence>MGRAIAVCHFAGNTLPCVRLTKQVEVRGMPSAAQHDTKMRQHTDNDFRQKKLSWADDVLVLTEENFEKEVGQDRGALVEFYAPWCGHCQKLAPENEKLGASFKKAKSVLIGKGPRTAESLAEFVNTEGGTNVKIATLPSNVVVLNADNFDEVVLDETKNVFVEFYAPWCGYCKSLAPTYENVATAFKMEEDVVIANIDADKYKDLAEKYGVSGYPTLKFFPKGNKAGEDYDGGQSLDEFVAFINEQCGTNRDAKGQLTSKAGILSSLDALGKQFVAASIDERKTLRKRTCCQSLVRCFCLSQSIRLLCVTLVMLYVVNYGKIYLKAAKSYLEKGADYPKKEIERLQRILDKSISPAKADELTLKKNSLSTFA</sequence>
<keyword evidence="5" id="KW-0677">Repeat</keyword>
<dbReference type="InterPro" id="IPR005788">
    <property type="entry name" value="PDI_thioredoxin-like_dom"/>
</dbReference>
<dbReference type="Pfam" id="PF07749">
    <property type="entry name" value="ERp29"/>
    <property type="match status" value="1"/>
</dbReference>
<keyword evidence="4" id="KW-0732">Signal</keyword>
<dbReference type="InterPro" id="IPR013766">
    <property type="entry name" value="Thioredoxin_domain"/>
</dbReference>
<dbReference type="Pfam" id="PF00085">
    <property type="entry name" value="Thioredoxin"/>
    <property type="match status" value="2"/>
</dbReference>
<dbReference type="PROSITE" id="PS00194">
    <property type="entry name" value="THIOREDOXIN_1"/>
    <property type="match status" value="1"/>
</dbReference>
<dbReference type="SUPFAM" id="SSF52833">
    <property type="entry name" value="Thioredoxin-like"/>
    <property type="match status" value="2"/>
</dbReference>
<evidence type="ECO:0000259" key="10">
    <source>
        <dbReference type="PROSITE" id="PS51352"/>
    </source>
</evidence>
<comment type="caution">
    <text evidence="11">The sequence shown here is derived from an EMBL/GenBank/DDBJ whole genome shotgun (WGS) entry which is preliminary data.</text>
</comment>
<evidence type="ECO:0000256" key="9">
    <source>
        <dbReference type="RuleBase" id="RU004208"/>
    </source>
</evidence>
<evidence type="ECO:0000256" key="5">
    <source>
        <dbReference type="ARBA" id="ARBA00022737"/>
    </source>
</evidence>
<dbReference type="InterPro" id="IPR011679">
    <property type="entry name" value="ERp29_C"/>
</dbReference>
<proteinExistence type="inferred from homology"/>
<dbReference type="Gene3D" id="1.20.1150.12">
    <property type="entry name" value="Endoplasmic reticulum resident protein 29, C-terminal domain"/>
    <property type="match status" value="1"/>
</dbReference>
<keyword evidence="12" id="KW-1185">Reference proteome</keyword>
<reference evidence="11 12" key="1">
    <citation type="submission" date="2023-03" db="EMBL/GenBank/DDBJ databases">
        <title>WGS of Gossypium arboreum.</title>
        <authorList>
            <person name="Yu D."/>
        </authorList>
    </citation>
    <scope>NUCLEOTIDE SEQUENCE [LARGE SCALE GENOMIC DNA]</scope>
    <source>
        <tissue evidence="11">Leaf</tissue>
    </source>
</reference>
<dbReference type="NCBIfam" id="TIGR01126">
    <property type="entry name" value="pdi_dom"/>
    <property type="match status" value="1"/>
</dbReference>
<dbReference type="CDD" id="cd00238">
    <property type="entry name" value="ERp29c"/>
    <property type="match status" value="1"/>
</dbReference>
<evidence type="ECO:0000256" key="7">
    <source>
        <dbReference type="ARBA" id="ARBA00023235"/>
    </source>
</evidence>
<keyword evidence="8" id="KW-0676">Redox-active center</keyword>
<dbReference type="PANTHER" id="PTHR45672:SF17">
    <property type="entry name" value="PROTEIN DISULFIDE-ISOMERASE LIKE 2-1"/>
    <property type="match status" value="1"/>
</dbReference>
<evidence type="ECO:0000256" key="8">
    <source>
        <dbReference type="ARBA" id="ARBA00023284"/>
    </source>
</evidence>
<name>A0ABR0MZY1_GOSAR</name>
<dbReference type="InterPro" id="IPR036356">
    <property type="entry name" value="ERp29_C_sf"/>
</dbReference>
<comment type="catalytic activity">
    <reaction evidence="1">
        <text>Catalyzes the rearrangement of -S-S- bonds in proteins.</text>
        <dbReference type="EC" id="5.3.4.1"/>
    </reaction>
</comment>